<keyword evidence="3" id="KW-0961">Cell wall biogenesis/degradation</keyword>
<organism evidence="5 6">
    <name type="scientific">Candidatus Yanofskybacteria bacterium CG10_big_fil_rev_8_21_14_0_10_36_16</name>
    <dbReference type="NCBI Taxonomy" id="1975096"/>
    <lineage>
        <taxon>Bacteria</taxon>
        <taxon>Candidatus Yanofskyibacteriota</taxon>
    </lineage>
</organism>
<comment type="caution">
    <text evidence="5">The sequence shown here is derived from an EMBL/GenBank/DDBJ whole genome shotgun (WGS) entry which is preliminary data.</text>
</comment>
<dbReference type="GO" id="GO:0005737">
    <property type="term" value="C:cytoplasm"/>
    <property type="evidence" value="ECO:0007669"/>
    <property type="project" value="UniProtKB-SubCell"/>
</dbReference>
<proteinExistence type="inferred from homology"/>
<dbReference type="AlphaFoldDB" id="A0A2J0Q886"/>
<evidence type="ECO:0000256" key="2">
    <source>
        <dbReference type="ARBA" id="ARBA00022884"/>
    </source>
</evidence>
<dbReference type="GO" id="GO:0008360">
    <property type="term" value="P:regulation of cell shape"/>
    <property type="evidence" value="ECO:0007669"/>
    <property type="project" value="UniProtKB-KW"/>
</dbReference>
<dbReference type="GO" id="GO:0009252">
    <property type="term" value="P:peptidoglycan biosynthetic process"/>
    <property type="evidence" value="ECO:0007669"/>
    <property type="project" value="UniProtKB-UniRule"/>
</dbReference>
<dbReference type="InterPro" id="IPR020627">
    <property type="entry name" value="KhpA"/>
</dbReference>
<keyword evidence="1 3" id="KW-0963">Cytoplasm</keyword>
<dbReference type="EMBL" id="PCXQ01000003">
    <property type="protein sequence ID" value="PJE51337.1"/>
    <property type="molecule type" value="Genomic_DNA"/>
</dbReference>
<dbReference type="InterPro" id="IPR009019">
    <property type="entry name" value="KH_sf_prok-type"/>
</dbReference>
<dbReference type="HAMAP" id="MF_00088">
    <property type="entry name" value="KhpA"/>
    <property type="match status" value="1"/>
</dbReference>
<dbReference type="PANTHER" id="PTHR34654">
    <property type="entry name" value="UPF0109 PROTEIN SCO5592"/>
    <property type="match status" value="1"/>
</dbReference>
<dbReference type="Proteomes" id="UP000228496">
    <property type="component" value="Unassembled WGS sequence"/>
</dbReference>
<sequence>MAAKQPDQEFVEYIVKSLVNNPDDVVVDRTVDQMGVLVTVKVNPQDMGLLIGRSGSTAKAIRTLARIIGLRNNARVNLRIVEPEGSTHAAARGASEPKGVDEVVGELGI</sequence>
<dbReference type="Gene3D" id="3.30.300.20">
    <property type="match status" value="1"/>
</dbReference>
<dbReference type="PANTHER" id="PTHR34654:SF1">
    <property type="entry name" value="RNA-BINDING PROTEIN KHPA"/>
    <property type="match status" value="1"/>
</dbReference>
<dbReference type="GO" id="GO:0003723">
    <property type="term" value="F:RNA binding"/>
    <property type="evidence" value="ECO:0007669"/>
    <property type="project" value="UniProtKB-UniRule"/>
</dbReference>
<comment type="similarity">
    <text evidence="3">Belongs to the KhpA RNA-binding protein family.</text>
</comment>
<keyword evidence="3" id="KW-0143">Chaperone</keyword>
<reference evidence="5 6" key="1">
    <citation type="submission" date="2017-09" db="EMBL/GenBank/DDBJ databases">
        <title>Depth-based differentiation of microbial function through sediment-hosted aquifers and enrichment of novel symbionts in the deep terrestrial subsurface.</title>
        <authorList>
            <person name="Probst A.J."/>
            <person name="Ladd B."/>
            <person name="Jarett J.K."/>
            <person name="Geller-Mcgrath D.E."/>
            <person name="Sieber C.M."/>
            <person name="Emerson J.B."/>
            <person name="Anantharaman K."/>
            <person name="Thomas B.C."/>
            <person name="Malmstrom R."/>
            <person name="Stieglmeier M."/>
            <person name="Klingl A."/>
            <person name="Woyke T."/>
            <person name="Ryan C.M."/>
            <person name="Banfield J.F."/>
        </authorList>
    </citation>
    <scope>NUCLEOTIDE SEQUENCE [LARGE SCALE GENOMIC DNA]</scope>
    <source>
        <strain evidence="5">CG10_big_fil_rev_8_21_14_0_10_36_16</strain>
    </source>
</reference>
<dbReference type="GO" id="GO:0071555">
    <property type="term" value="P:cell wall organization"/>
    <property type="evidence" value="ECO:0007669"/>
    <property type="project" value="UniProtKB-KW"/>
</dbReference>
<keyword evidence="2 3" id="KW-0694">RNA-binding</keyword>
<feature type="region of interest" description="Disordered" evidence="4">
    <location>
        <begin position="87"/>
        <end position="109"/>
    </location>
</feature>
<evidence type="ECO:0000313" key="5">
    <source>
        <dbReference type="EMBL" id="PJE51337.1"/>
    </source>
</evidence>
<gene>
    <name evidence="3" type="primary">khpA</name>
    <name evidence="5" type="ORF">COV29_01110</name>
</gene>
<dbReference type="InterPro" id="IPR015946">
    <property type="entry name" value="KH_dom-like_a/b"/>
</dbReference>
<comment type="subunit">
    <text evidence="3">Forms a complex with KhpB.</text>
</comment>
<evidence type="ECO:0000256" key="1">
    <source>
        <dbReference type="ARBA" id="ARBA00022490"/>
    </source>
</evidence>
<comment type="function">
    <text evidence="3">A probable RNA chaperone. Forms a complex with KhpB which binds to cellular RNA and controls its expression. Plays a role in peptidoglycan (PG) homeostasis and cell length regulation.</text>
</comment>
<name>A0A2J0Q886_9BACT</name>
<protein>
    <recommendedName>
        <fullName evidence="3">RNA-binding protein KhpA</fullName>
    </recommendedName>
    <alternativeName>
        <fullName evidence="3">KH-domain protein A</fullName>
    </alternativeName>
</protein>
<dbReference type="Pfam" id="PF13083">
    <property type="entry name" value="KH_KhpA-B"/>
    <property type="match status" value="1"/>
</dbReference>
<evidence type="ECO:0000313" key="6">
    <source>
        <dbReference type="Proteomes" id="UP000228496"/>
    </source>
</evidence>
<evidence type="ECO:0000256" key="4">
    <source>
        <dbReference type="SAM" id="MobiDB-lite"/>
    </source>
</evidence>
<keyword evidence="3" id="KW-0133">Cell shape</keyword>
<evidence type="ECO:0000256" key="3">
    <source>
        <dbReference type="HAMAP-Rule" id="MF_00088"/>
    </source>
</evidence>
<accession>A0A2J0Q886</accession>
<dbReference type="CDD" id="cd22533">
    <property type="entry name" value="KH-II_YlqC-like"/>
    <property type="match status" value="1"/>
</dbReference>
<dbReference type="SUPFAM" id="SSF54814">
    <property type="entry name" value="Prokaryotic type KH domain (KH-domain type II)"/>
    <property type="match status" value="1"/>
</dbReference>
<comment type="subcellular location">
    <subcellularLocation>
        <location evidence="3">Cytoplasm</location>
    </subcellularLocation>
</comment>